<dbReference type="GO" id="GO:0015774">
    <property type="term" value="P:polysaccharide transport"/>
    <property type="evidence" value="ECO:0007669"/>
    <property type="project" value="InterPro"/>
</dbReference>
<dbReference type="InterPro" id="IPR029044">
    <property type="entry name" value="Nucleotide-diphossugar_trans"/>
</dbReference>
<dbReference type="Gene3D" id="3.40.50.12580">
    <property type="match status" value="1"/>
</dbReference>
<dbReference type="Gene3D" id="3.90.550.10">
    <property type="entry name" value="Spore Coat Polysaccharide Biosynthesis Protein SpsA, Chain A"/>
    <property type="match status" value="1"/>
</dbReference>
<accession>A0A377Q0E6</accession>
<dbReference type="EMBL" id="UGJF01000001">
    <property type="protein sequence ID" value="STQ87333.1"/>
    <property type="molecule type" value="Genomic_DNA"/>
</dbReference>
<protein>
    <submittedName>
        <fullName evidence="2">Capsule polysaccharide biosynthesis protein</fullName>
    </submittedName>
</protein>
<sequence>MPLLSVIIPFGLSREREYIEKRVINKAFEFCSDGEIEYIFVEGFSSYKSNIEQIIKERGHIYIKDDGQRFFSQGRCRNLGASYANAPVLFFLDVDYYLSRFSFEKVMDIIKYRNIANNINQILCLPVVFLNKEGSDYLLSKDQTKWDMIVQDDLITGKSQWIKFFAPNSTSSIVINKHKFLEIGGNDERFVGHGYEDFDLLARILHSCVKFEKMPKNLLYDSRNWNFKDYKGFRAWFSILGYEMSFYGIYLYHLWHIEPNQNFYMSNKEANHKLFYNHLKNLKKHSIKPLQIARAKDKKVLLICRFPKDILNVLRDVSVYLGDILHIQEDEFFRDDLFNCDQFLSFLQERKIDIVLFPNPYGNELRVKIYKFVRANNISYLCFDRGALPDSWFFDCNGFNADSLSYQLWDKELREDEIVKTKEYISKTLEEDNYLEKQDKRRSHLKKRLFLSDKKKIIFVPLQKSDDTVIKYFSNYFTYEKFLETIDELAKELSKTHIFVIKRHPLGDKILCSKYKNLIFVPDNTNIIDCLEMCHVVVCLNSGVGVYAMMLKKPCIICAEAFYYIEGVNFKVTSKRELLEALISELVIDETKMIKFIHYLVYEFYSFGSVTYRRYSKKGKIYNKAINIDFYELQLQGKKVLSIKPYTKVYYRLKSLMYQAYAYELDNRNIFAWMMKVLMPDWLQMRISHTKFYRLFRKLLFDPRQFLNDSRKLHFINNILYGKTR</sequence>
<feature type="domain" description="Glycosyltransferase 2-like prokaryotic type" evidence="1">
    <location>
        <begin position="5"/>
        <end position="281"/>
    </location>
</feature>
<dbReference type="SUPFAM" id="SSF53448">
    <property type="entry name" value="Nucleotide-diphospho-sugar transferases"/>
    <property type="match status" value="1"/>
</dbReference>
<proteinExistence type="predicted"/>
<dbReference type="SUPFAM" id="SSF53756">
    <property type="entry name" value="UDP-Glycosyltransferase/glycogen phosphorylase"/>
    <property type="match status" value="1"/>
</dbReference>
<dbReference type="Proteomes" id="UP000255269">
    <property type="component" value="Unassembled WGS sequence"/>
</dbReference>
<dbReference type="InterPro" id="IPR007833">
    <property type="entry name" value="Capsule_polysaccharide_synth"/>
</dbReference>
<dbReference type="GO" id="GO:0000271">
    <property type="term" value="P:polysaccharide biosynthetic process"/>
    <property type="evidence" value="ECO:0007669"/>
    <property type="project" value="InterPro"/>
</dbReference>
<dbReference type="Pfam" id="PF05159">
    <property type="entry name" value="Capsule_synth"/>
    <property type="match status" value="1"/>
</dbReference>
<dbReference type="InterPro" id="IPR043148">
    <property type="entry name" value="TagF_C"/>
</dbReference>
<name>A0A377Q0E6_9HELI</name>
<reference evidence="2 3" key="1">
    <citation type="submission" date="2018-06" db="EMBL/GenBank/DDBJ databases">
        <authorList>
            <consortium name="Pathogen Informatics"/>
            <person name="Doyle S."/>
        </authorList>
    </citation>
    <scope>NUCLEOTIDE SEQUENCE [LARGE SCALE GENOMIC DNA]</scope>
    <source>
        <strain evidence="2 3">NCTC13156</strain>
    </source>
</reference>
<dbReference type="InterPro" id="IPR019290">
    <property type="entry name" value="GlycosylTrfase-like_prok"/>
</dbReference>
<gene>
    <name evidence="2" type="ORF">NCTC13156_00145</name>
</gene>
<dbReference type="AlphaFoldDB" id="A0A377Q0E6"/>
<evidence type="ECO:0000259" key="1">
    <source>
        <dbReference type="Pfam" id="PF10111"/>
    </source>
</evidence>
<dbReference type="Pfam" id="PF10111">
    <property type="entry name" value="Glyco_tranf_2_2"/>
    <property type="match status" value="1"/>
</dbReference>
<evidence type="ECO:0000313" key="3">
    <source>
        <dbReference type="Proteomes" id="UP000255269"/>
    </source>
</evidence>
<organism evidence="2 3">
    <name type="scientific">Helicobacter pullorum</name>
    <dbReference type="NCBI Taxonomy" id="35818"/>
    <lineage>
        <taxon>Bacteria</taxon>
        <taxon>Pseudomonadati</taxon>
        <taxon>Campylobacterota</taxon>
        <taxon>Epsilonproteobacteria</taxon>
        <taxon>Campylobacterales</taxon>
        <taxon>Helicobacteraceae</taxon>
        <taxon>Helicobacter</taxon>
    </lineage>
</organism>
<evidence type="ECO:0000313" key="2">
    <source>
        <dbReference type="EMBL" id="STQ87333.1"/>
    </source>
</evidence>